<dbReference type="Proteomes" id="UP000034166">
    <property type="component" value="Unassembled WGS sequence"/>
</dbReference>
<dbReference type="RefSeq" id="WP_046523426.1">
    <property type="nucleotide sequence ID" value="NZ_LAYY01000008.1"/>
</dbReference>
<gene>
    <name evidence="1" type="ORF">WQ57_09015</name>
</gene>
<protein>
    <recommendedName>
        <fullName evidence="3">Cytosolic protein</fullName>
    </recommendedName>
</protein>
<dbReference type="AlphaFoldDB" id="A0A0M2SXA5"/>
<reference evidence="1 2" key="1">
    <citation type="submission" date="2015-04" db="EMBL/GenBank/DDBJ databases">
        <title>Taxonomic description and genome sequence of Bacillus campisalis sp. nov., a novel member of the genus Bacillus isolated from solar saltern.</title>
        <authorList>
            <person name="Mathan Kumar R."/>
            <person name="Kaur G."/>
            <person name="Kumar A."/>
            <person name="Singh N.K."/>
            <person name="Kaur N."/>
            <person name="Kumar N."/>
            <person name="Mayilraj S."/>
        </authorList>
    </citation>
    <scope>NUCLEOTIDE SEQUENCE [LARGE SCALE GENOMIC DNA]</scope>
    <source>
        <strain evidence="1 2">SA2-6</strain>
    </source>
</reference>
<accession>A0A0M2SXA5</accession>
<name>A0A0M2SXA5_9BACI</name>
<comment type="caution">
    <text evidence="1">The sequence shown here is derived from an EMBL/GenBank/DDBJ whole genome shotgun (WGS) entry which is preliminary data.</text>
</comment>
<dbReference type="EMBL" id="LAYY01000008">
    <property type="protein sequence ID" value="KKK38321.1"/>
    <property type="molecule type" value="Genomic_DNA"/>
</dbReference>
<organism evidence="1 2">
    <name type="scientific">Mesobacillus campisalis</name>
    <dbReference type="NCBI Taxonomy" id="1408103"/>
    <lineage>
        <taxon>Bacteria</taxon>
        <taxon>Bacillati</taxon>
        <taxon>Bacillota</taxon>
        <taxon>Bacilli</taxon>
        <taxon>Bacillales</taxon>
        <taxon>Bacillaceae</taxon>
        <taxon>Mesobacillus</taxon>
    </lineage>
</organism>
<sequence length="132" mass="15157">MLKKPFFSRYQKHAETRDDHYDNELRTRYYKASFNQLFESAEDLLRNDAKVKVTSVSKDHGEIAAEVNAGFPAFLIMTIITVKPYQTAVDFYLSTERFSVTGANPALKKEILRLYDKLNKAHTFIGTGKNAE</sequence>
<evidence type="ECO:0000313" key="2">
    <source>
        <dbReference type="Proteomes" id="UP000034166"/>
    </source>
</evidence>
<dbReference type="OrthoDB" id="2353056at2"/>
<evidence type="ECO:0008006" key="3">
    <source>
        <dbReference type="Google" id="ProtNLM"/>
    </source>
</evidence>
<dbReference type="PATRIC" id="fig|1408103.3.peg.2027"/>
<keyword evidence="2" id="KW-1185">Reference proteome</keyword>
<evidence type="ECO:0000313" key="1">
    <source>
        <dbReference type="EMBL" id="KKK38321.1"/>
    </source>
</evidence>
<proteinExistence type="predicted"/>